<dbReference type="RefSeq" id="WP_063872028.1">
    <property type="nucleotide sequence ID" value="NZ_CAWMRI010000072.1"/>
</dbReference>
<dbReference type="InterPro" id="IPR041698">
    <property type="entry name" value="Methyltransf_25"/>
</dbReference>
<reference evidence="2 3" key="1">
    <citation type="submission" date="2016-04" db="EMBL/GenBank/DDBJ databases">
        <title>Draft Genome Assembly of the Bloom-forming Cyanobacterium Nodularia spumigena Strain CENA596 in Shrimp Production Ponds.</title>
        <authorList>
            <person name="Popin R.V."/>
            <person name="Rigonato J."/>
            <person name="Abreu V.A."/>
            <person name="Andreote A.P."/>
            <person name="Silveira S.B."/>
            <person name="Odebrecht C."/>
            <person name="Fiore M.F."/>
        </authorList>
    </citation>
    <scope>NUCLEOTIDE SEQUENCE [LARGE SCALE GENOMIC DNA]</scope>
    <source>
        <strain evidence="2 3">CENA596</strain>
    </source>
</reference>
<dbReference type="SUPFAM" id="SSF53335">
    <property type="entry name" value="S-adenosyl-L-methionine-dependent methyltransferases"/>
    <property type="match status" value="1"/>
</dbReference>
<evidence type="ECO:0000259" key="1">
    <source>
        <dbReference type="Pfam" id="PF13649"/>
    </source>
</evidence>
<dbReference type="Proteomes" id="UP000076555">
    <property type="component" value="Unassembled WGS sequence"/>
</dbReference>
<protein>
    <submittedName>
        <fullName evidence="2">Methyltransferase type 12</fullName>
    </submittedName>
</protein>
<proteinExistence type="predicted"/>
<dbReference type="Pfam" id="PF13649">
    <property type="entry name" value="Methyltransf_25"/>
    <property type="match status" value="1"/>
</dbReference>
<dbReference type="EMBL" id="LWAJ01000072">
    <property type="protein sequence ID" value="KZL50657.1"/>
    <property type="molecule type" value="Genomic_DNA"/>
</dbReference>
<keyword evidence="2" id="KW-0489">Methyltransferase</keyword>
<name>A0A166K6T7_NODSP</name>
<sequence>MQSVGEQTYSQAVKEGKYDLYVGNLFGKYDNVRTYWEDQLTRIAFRPFLLDLVERRRKENRGVRILDLGCGSGQGYEILVKIDSRDLDLGLQHERVLPEDSIDLYYGVDISQPMVDKGEVLFADKPNVKFAQLDLREGLGRIKTAEKPFDIYFSSYAALSHLSKKQLRDLLQDISQHGTKQSLVVLDLVGRYSIEWPQFWSANSEDEKVRDYTMSYLYSEPVRESLDIEKFPLRFWTGNEVKELAQGLTAETGVGLEVLKLMDRSILVGRHTDTREYNQQIKPIRRLSNCLHEDYFRTDLQTLMLDERMVPNHPEVSPFLHSLIKAWNILVDYTQKRLRNEIQLTDLRDWDEFPKPLHFALMTMDRVIADVGWMWYGDPRANIIEPQLGYALRTLEYEMQTGMGCGHGLLAILQLQK</sequence>
<comment type="caution">
    <text evidence="2">The sequence shown here is derived from an EMBL/GenBank/DDBJ whole genome shotgun (WGS) entry which is preliminary data.</text>
</comment>
<accession>A0A166K6T7</accession>
<keyword evidence="2" id="KW-0808">Transferase</keyword>
<evidence type="ECO:0000313" key="3">
    <source>
        <dbReference type="Proteomes" id="UP000076555"/>
    </source>
</evidence>
<evidence type="ECO:0000313" key="2">
    <source>
        <dbReference type="EMBL" id="KZL50657.1"/>
    </source>
</evidence>
<dbReference type="GO" id="GO:0032259">
    <property type="term" value="P:methylation"/>
    <property type="evidence" value="ECO:0007669"/>
    <property type="project" value="UniProtKB-KW"/>
</dbReference>
<gene>
    <name evidence="2" type="ORF">A2T98_06300</name>
</gene>
<dbReference type="CDD" id="cd02440">
    <property type="entry name" value="AdoMet_MTases"/>
    <property type="match status" value="1"/>
</dbReference>
<dbReference type="GO" id="GO:0008168">
    <property type="term" value="F:methyltransferase activity"/>
    <property type="evidence" value="ECO:0007669"/>
    <property type="project" value="UniProtKB-KW"/>
</dbReference>
<dbReference type="Gene3D" id="3.40.50.150">
    <property type="entry name" value="Vaccinia Virus protein VP39"/>
    <property type="match status" value="1"/>
</dbReference>
<organism evidence="2 3">
    <name type="scientific">Nodularia spumigena CENA596</name>
    <dbReference type="NCBI Taxonomy" id="1819295"/>
    <lineage>
        <taxon>Bacteria</taxon>
        <taxon>Bacillati</taxon>
        <taxon>Cyanobacteriota</taxon>
        <taxon>Cyanophyceae</taxon>
        <taxon>Nostocales</taxon>
        <taxon>Nodulariaceae</taxon>
        <taxon>Nodularia</taxon>
    </lineage>
</organism>
<dbReference type="AlphaFoldDB" id="A0A166K6T7"/>
<feature type="domain" description="Methyltransferase" evidence="1">
    <location>
        <begin position="105"/>
        <end position="176"/>
    </location>
</feature>
<dbReference type="InterPro" id="IPR029063">
    <property type="entry name" value="SAM-dependent_MTases_sf"/>
</dbReference>
<dbReference type="OrthoDB" id="503216at2"/>